<name>A0ABU5E8X7_9PROT</name>
<dbReference type="SUPFAM" id="SSF47413">
    <property type="entry name" value="lambda repressor-like DNA-binding domains"/>
    <property type="match status" value="1"/>
</dbReference>
<dbReference type="Gene3D" id="2.60.120.10">
    <property type="entry name" value="Jelly Rolls"/>
    <property type="match status" value="1"/>
</dbReference>
<organism evidence="5 6">
    <name type="scientific">Dongia soli</name>
    <dbReference type="NCBI Taxonomy" id="600628"/>
    <lineage>
        <taxon>Bacteria</taxon>
        <taxon>Pseudomonadati</taxon>
        <taxon>Pseudomonadota</taxon>
        <taxon>Alphaproteobacteria</taxon>
        <taxon>Rhodospirillales</taxon>
        <taxon>Dongiaceae</taxon>
        <taxon>Dongia</taxon>
    </lineage>
</organism>
<keyword evidence="6" id="KW-1185">Reference proteome</keyword>
<dbReference type="InterPro" id="IPR010982">
    <property type="entry name" value="Lambda_DNA-bd_dom_sf"/>
</dbReference>
<dbReference type="InterPro" id="IPR014710">
    <property type="entry name" value="RmlC-like_jellyroll"/>
</dbReference>
<keyword evidence="3" id="KW-0804">Transcription</keyword>
<evidence type="ECO:0000256" key="3">
    <source>
        <dbReference type="ARBA" id="ARBA00023163"/>
    </source>
</evidence>
<dbReference type="PROSITE" id="PS50943">
    <property type="entry name" value="HTH_CROC1"/>
    <property type="match status" value="1"/>
</dbReference>
<dbReference type="SMART" id="SM00530">
    <property type="entry name" value="HTH_XRE"/>
    <property type="match status" value="1"/>
</dbReference>
<reference evidence="5 6" key="1">
    <citation type="journal article" date="2016" name="Antonie Van Leeuwenhoek">
        <title>Dongia soli sp. nov., isolated from soil from Dokdo, Korea.</title>
        <authorList>
            <person name="Kim D.U."/>
            <person name="Lee H."/>
            <person name="Kim H."/>
            <person name="Kim S.G."/>
            <person name="Ka J.O."/>
        </authorList>
    </citation>
    <scope>NUCLEOTIDE SEQUENCE [LARGE SCALE GENOMIC DNA]</scope>
    <source>
        <strain evidence="5 6">D78</strain>
    </source>
</reference>
<dbReference type="RefSeq" id="WP_320507868.1">
    <property type="nucleotide sequence ID" value="NZ_JAXCLW010000002.1"/>
</dbReference>
<dbReference type="CDD" id="cd02209">
    <property type="entry name" value="cupin_XRE_C"/>
    <property type="match status" value="1"/>
</dbReference>
<dbReference type="Proteomes" id="UP001279642">
    <property type="component" value="Unassembled WGS sequence"/>
</dbReference>
<evidence type="ECO:0000256" key="1">
    <source>
        <dbReference type="ARBA" id="ARBA00023015"/>
    </source>
</evidence>
<dbReference type="EMBL" id="JAXCLW010000002">
    <property type="protein sequence ID" value="MDY0882807.1"/>
    <property type="molecule type" value="Genomic_DNA"/>
</dbReference>
<keyword evidence="2" id="KW-0238">DNA-binding</keyword>
<dbReference type="InterPro" id="IPR011051">
    <property type="entry name" value="RmlC_Cupin_sf"/>
</dbReference>
<keyword evidence="1" id="KW-0805">Transcription regulation</keyword>
<evidence type="ECO:0000256" key="2">
    <source>
        <dbReference type="ARBA" id="ARBA00023125"/>
    </source>
</evidence>
<dbReference type="Gene3D" id="1.10.260.40">
    <property type="entry name" value="lambda repressor-like DNA-binding domains"/>
    <property type="match status" value="1"/>
</dbReference>
<dbReference type="InterPro" id="IPR001387">
    <property type="entry name" value="Cro/C1-type_HTH"/>
</dbReference>
<dbReference type="Pfam" id="PF07883">
    <property type="entry name" value="Cupin_2"/>
    <property type="match status" value="1"/>
</dbReference>
<sequence length="180" mass="19969">MSVLQEHVSQNIRQARQRLGLSQQELADRADLSRRMITLIENALGNASLATLDRIAHALNVPFAELIRPPSQTSAHIKPIPIWQGEHPRSRASLLQNAAAHRSVELWEWSLAPGEKYQAEPDPAGMREFLYILQGTMTLELTSGSQTLAAGQSADFPTNQPYAYSNQGTSLLRFIKNVIS</sequence>
<protein>
    <submittedName>
        <fullName evidence="5">XRE family transcriptional regulator</fullName>
    </submittedName>
</protein>
<dbReference type="InterPro" id="IPR013096">
    <property type="entry name" value="Cupin_2"/>
</dbReference>
<comment type="caution">
    <text evidence="5">The sequence shown here is derived from an EMBL/GenBank/DDBJ whole genome shotgun (WGS) entry which is preliminary data.</text>
</comment>
<dbReference type="Pfam" id="PF01381">
    <property type="entry name" value="HTH_3"/>
    <property type="match status" value="1"/>
</dbReference>
<gene>
    <name evidence="5" type="ORF">SMD27_08125</name>
</gene>
<evidence type="ECO:0000313" key="6">
    <source>
        <dbReference type="Proteomes" id="UP001279642"/>
    </source>
</evidence>
<feature type="domain" description="HTH cro/C1-type" evidence="4">
    <location>
        <begin position="12"/>
        <end position="66"/>
    </location>
</feature>
<proteinExistence type="predicted"/>
<evidence type="ECO:0000313" key="5">
    <source>
        <dbReference type="EMBL" id="MDY0882807.1"/>
    </source>
</evidence>
<accession>A0ABU5E8X7</accession>
<evidence type="ECO:0000259" key="4">
    <source>
        <dbReference type="PROSITE" id="PS50943"/>
    </source>
</evidence>
<dbReference type="InterPro" id="IPR050807">
    <property type="entry name" value="TransReg_Diox_bact_type"/>
</dbReference>
<dbReference type="PANTHER" id="PTHR46797:SF23">
    <property type="entry name" value="HTH-TYPE TRANSCRIPTIONAL REGULATOR SUTR"/>
    <property type="match status" value="1"/>
</dbReference>
<dbReference type="SUPFAM" id="SSF51182">
    <property type="entry name" value="RmlC-like cupins"/>
    <property type="match status" value="1"/>
</dbReference>
<dbReference type="CDD" id="cd00093">
    <property type="entry name" value="HTH_XRE"/>
    <property type="match status" value="1"/>
</dbReference>
<dbReference type="PANTHER" id="PTHR46797">
    <property type="entry name" value="HTH-TYPE TRANSCRIPTIONAL REGULATOR"/>
    <property type="match status" value="1"/>
</dbReference>